<dbReference type="InterPro" id="IPR002869">
    <property type="entry name" value="Pyrv_flavodox_OxRed_cen"/>
</dbReference>
<feature type="region of interest" description="Disordered" evidence="2">
    <location>
        <begin position="1"/>
        <end position="46"/>
    </location>
</feature>
<dbReference type="CDD" id="cd07034">
    <property type="entry name" value="TPP_PYR_PFOR_IOR-alpha_like"/>
    <property type="match status" value="1"/>
</dbReference>
<evidence type="ECO:0000256" key="2">
    <source>
        <dbReference type="SAM" id="MobiDB-lite"/>
    </source>
</evidence>
<gene>
    <name evidence="5" type="ORF">GCM10023165_20300</name>
</gene>
<feature type="domain" description="DUF6537" evidence="4">
    <location>
        <begin position="1003"/>
        <end position="1201"/>
    </location>
</feature>
<dbReference type="SUPFAM" id="SSF52518">
    <property type="entry name" value="Thiamin diphosphate-binding fold (THDP-binding)"/>
    <property type="match status" value="2"/>
</dbReference>
<dbReference type="Gene3D" id="3.40.50.970">
    <property type="match status" value="1"/>
</dbReference>
<dbReference type="Proteomes" id="UP001500975">
    <property type="component" value="Unassembled WGS sequence"/>
</dbReference>
<accession>A0ABP8HJV9</accession>
<comment type="caution">
    <text evidence="5">The sequence shown here is derived from an EMBL/GenBank/DDBJ whole genome shotgun (WGS) entry which is preliminary data.</text>
</comment>
<keyword evidence="6" id="KW-1185">Reference proteome</keyword>
<evidence type="ECO:0000259" key="4">
    <source>
        <dbReference type="Pfam" id="PF20169"/>
    </source>
</evidence>
<feature type="domain" description="Pyruvate/ketoisovalerate oxidoreductase catalytic" evidence="3">
    <location>
        <begin position="785"/>
        <end position="972"/>
    </location>
</feature>
<dbReference type="EMBL" id="BAABGJ010000016">
    <property type="protein sequence ID" value="GAA4340357.1"/>
    <property type="molecule type" value="Genomic_DNA"/>
</dbReference>
<organism evidence="5 6">
    <name type="scientific">Variovorax defluvii</name>
    <dbReference type="NCBI Taxonomy" id="913761"/>
    <lineage>
        <taxon>Bacteria</taxon>
        <taxon>Pseudomonadati</taxon>
        <taxon>Pseudomonadota</taxon>
        <taxon>Betaproteobacteria</taxon>
        <taxon>Burkholderiales</taxon>
        <taxon>Comamonadaceae</taxon>
        <taxon>Variovorax</taxon>
    </lineage>
</organism>
<dbReference type="Pfam" id="PF20169">
    <property type="entry name" value="DUF6537"/>
    <property type="match status" value="1"/>
</dbReference>
<dbReference type="InterPro" id="IPR029061">
    <property type="entry name" value="THDP-binding"/>
</dbReference>
<dbReference type="Gene3D" id="3.40.920.10">
    <property type="entry name" value="Pyruvate-ferredoxin oxidoreductase, PFOR, domain III"/>
    <property type="match status" value="1"/>
</dbReference>
<dbReference type="InterPro" id="IPR019752">
    <property type="entry name" value="Pyrv/ketoisovalerate_OxRed_cat"/>
</dbReference>
<dbReference type="Pfam" id="PF01558">
    <property type="entry name" value="POR"/>
    <property type="match status" value="1"/>
</dbReference>
<evidence type="ECO:0000313" key="6">
    <source>
        <dbReference type="Proteomes" id="UP001500975"/>
    </source>
</evidence>
<dbReference type="PANTHER" id="PTHR48084">
    <property type="entry name" value="2-OXOGLUTARATE OXIDOREDUCTASE SUBUNIT KORB-RELATED"/>
    <property type="match status" value="1"/>
</dbReference>
<dbReference type="InterPro" id="IPR046667">
    <property type="entry name" value="DUF6537"/>
</dbReference>
<protein>
    <submittedName>
        <fullName evidence="5">Indolepyruvate ferredoxin oxidoreductase family protein</fullName>
    </submittedName>
</protein>
<sequence length="1235" mass="134512">MTSPTPADITHTVGAVPHSSSSSRVSLSREESDPMASDVMADPTAPAPVARPDYRLSDSLWATSGCIFLTGTQALVRLMLMQRQRDAAAGLDTRGFISGYRGSPLGMVDLALWKAGPKLDESGIRFLPAINEELGATAVLGTQRVEADPERTCAGVFSMWYGKGPGVDRAGDALKHGNAYGASPNGGVLMVAGDDHGCVSSSMPHQSDQAFQSWHAPVLSPGSVGEYLEFGLYGWALSRFSGNWVGFTALSEVVESASTVDLDQVNARAATWQDGDAVRRLTGYTPPADGLHYRWPDLPSLKIEQRLHAKLDAVRAFARVNSIDRHIVECEDAFIGIVTAGKAHYDFMEVLRRLDISTETLARHGVRIYKLGLTYPVEPTRMRAFVQGLKEVLVIEEKGPVVEDQLRALFYNDAERPTLVGKLDERGMPLVSALGELRPSRLIEVVACWLAVHFPDLDRRHLVRDFTPPELLSNAGDSVKRLPYFCAGCPHNTSTRVPEGSRAQAGIGCHFMASWMDRETEGLIQMGGEGVDWVSHAMFTRVPHVFQNLGDGTYYHSGYLAIRQAVAARATLTYKILFNDAVAMTGGQPVDGIISVDGIARQVEAEGVKQVVVLSDDIGKYKPIRHRFPEGTEFHDRAALDAVQRRLRETPGVTVLIYEQTCAAEKRRRRKKGELVDPARRLFINDRVCEGCGDCSVQSNCVAVLPLETPLGRKRKIDQSSCNKDYSCAKGFCPSFVGVLGAGPRKKTGALAGGADAFLQRVADLPRPARHTWTGPYDLLVTGVGGTGVVTVGALVAMAAHLEGRSASVLDFMGFAQKGGSVLSFVRLADVPERLNQVRIDTQQADALLACDLVVGASADALVTVRHGRTRILANTHEIPVAESLHNPDASLRAPQLLEKLRFAAGEERVETLDAQALAEAFLGDSIASNILALGYAWQRGLVPVALEALLRAIELNGVAVENNKLALSLGRMAAEDPQAVAALWREADVAHAIEPAQSESLDALMERAQAHLAAYQNAAYARRYGEIVATVRQREAALQADPALPFTRAVAQGLLKLMAYKDEYEVARLYTDGEFMHALRQQFQGEAKLEFYMAPPGLARARPGEAPRKLRFGGWMMTLLKLLAHGKRLRGGVFDVFGRTEERRMERALVGEYKARIESLLPALSPERLKIATEIALLPMQMRGFGHVKLANVALARVREAELLHRFDPQAYPRPAPSRAAGQLRGIAVTAVQR</sequence>
<evidence type="ECO:0000256" key="1">
    <source>
        <dbReference type="ARBA" id="ARBA00023002"/>
    </source>
</evidence>
<reference evidence="6" key="1">
    <citation type="journal article" date="2019" name="Int. J. Syst. Evol. Microbiol.">
        <title>The Global Catalogue of Microorganisms (GCM) 10K type strain sequencing project: providing services to taxonomists for standard genome sequencing and annotation.</title>
        <authorList>
            <consortium name="The Broad Institute Genomics Platform"/>
            <consortium name="The Broad Institute Genome Sequencing Center for Infectious Disease"/>
            <person name="Wu L."/>
            <person name="Ma J."/>
        </authorList>
    </citation>
    <scope>NUCLEOTIDE SEQUENCE [LARGE SCALE GENOMIC DNA]</scope>
    <source>
        <strain evidence="6">JCM 17804</strain>
    </source>
</reference>
<dbReference type="InterPro" id="IPR002880">
    <property type="entry name" value="Pyrv_Fd/Flavodoxin_OxRdtase_N"/>
</dbReference>
<dbReference type="NCBIfam" id="NF009588">
    <property type="entry name" value="PRK13029.1"/>
    <property type="match status" value="1"/>
</dbReference>
<dbReference type="SUPFAM" id="SSF53323">
    <property type="entry name" value="Pyruvate-ferredoxin oxidoreductase, PFOR, domain III"/>
    <property type="match status" value="1"/>
</dbReference>
<dbReference type="InterPro" id="IPR051457">
    <property type="entry name" value="2-oxoacid:Fd_oxidoreductase"/>
</dbReference>
<dbReference type="NCBIfam" id="NF009589">
    <property type="entry name" value="PRK13030.1"/>
    <property type="match status" value="1"/>
</dbReference>
<keyword evidence="1" id="KW-0560">Oxidoreductase</keyword>
<name>A0ABP8HJV9_9BURK</name>
<dbReference type="PANTHER" id="PTHR48084:SF3">
    <property type="entry name" value="SUBUNIT OF PYRUVATE:FLAVODOXIN OXIDOREDUCTASE"/>
    <property type="match status" value="1"/>
</dbReference>
<evidence type="ECO:0000259" key="3">
    <source>
        <dbReference type="Pfam" id="PF01558"/>
    </source>
</evidence>
<proteinExistence type="predicted"/>
<evidence type="ECO:0000313" key="5">
    <source>
        <dbReference type="EMBL" id="GAA4340357.1"/>
    </source>
</evidence>